<feature type="transmembrane region" description="Helical" evidence="1">
    <location>
        <begin position="232"/>
        <end position="250"/>
    </location>
</feature>
<protein>
    <recommendedName>
        <fullName evidence="4">Glycosyltransferase RgtA/B/C/D-like domain-containing protein</fullName>
    </recommendedName>
</protein>
<accession>A0A1G1TBZ0</accession>
<evidence type="ECO:0000256" key="1">
    <source>
        <dbReference type="SAM" id="Phobius"/>
    </source>
</evidence>
<comment type="caution">
    <text evidence="2">The sequence shown here is derived from an EMBL/GenBank/DDBJ whole genome shotgun (WGS) entry which is preliminary data.</text>
</comment>
<organism evidence="2 3">
    <name type="scientific">Hymenobacter glacialis</name>
    <dbReference type="NCBI Taxonomy" id="1908236"/>
    <lineage>
        <taxon>Bacteria</taxon>
        <taxon>Pseudomonadati</taxon>
        <taxon>Bacteroidota</taxon>
        <taxon>Cytophagia</taxon>
        <taxon>Cytophagales</taxon>
        <taxon>Hymenobacteraceae</taxon>
        <taxon>Hymenobacter</taxon>
    </lineage>
</organism>
<feature type="transmembrane region" description="Helical" evidence="1">
    <location>
        <begin position="372"/>
        <end position="391"/>
    </location>
</feature>
<evidence type="ECO:0008006" key="4">
    <source>
        <dbReference type="Google" id="ProtNLM"/>
    </source>
</evidence>
<proteinExistence type="predicted"/>
<feature type="transmembrane region" description="Helical" evidence="1">
    <location>
        <begin position="398"/>
        <end position="418"/>
    </location>
</feature>
<feature type="transmembrane region" description="Helical" evidence="1">
    <location>
        <begin position="209"/>
        <end position="226"/>
    </location>
</feature>
<feature type="transmembrane region" description="Helical" evidence="1">
    <location>
        <begin position="156"/>
        <end position="178"/>
    </location>
</feature>
<feature type="transmembrane region" description="Helical" evidence="1">
    <location>
        <begin position="34"/>
        <end position="53"/>
    </location>
</feature>
<dbReference type="RefSeq" id="WP_070732525.1">
    <property type="nucleotide sequence ID" value="NZ_MDZC01000017.1"/>
</dbReference>
<feature type="transmembrane region" description="Helical" evidence="1">
    <location>
        <begin position="340"/>
        <end position="360"/>
    </location>
</feature>
<evidence type="ECO:0000313" key="2">
    <source>
        <dbReference type="EMBL" id="OGX88386.1"/>
    </source>
</evidence>
<gene>
    <name evidence="2" type="ORF">BEN48_09885</name>
</gene>
<keyword evidence="3" id="KW-1185">Reference proteome</keyword>
<feature type="transmembrane region" description="Helical" evidence="1">
    <location>
        <begin position="97"/>
        <end position="118"/>
    </location>
</feature>
<keyword evidence="1" id="KW-0472">Membrane</keyword>
<evidence type="ECO:0000313" key="3">
    <source>
        <dbReference type="Proteomes" id="UP000177791"/>
    </source>
</evidence>
<feature type="transmembrane region" description="Helical" evidence="1">
    <location>
        <begin position="184"/>
        <end position="202"/>
    </location>
</feature>
<feature type="transmembrane region" description="Helical" evidence="1">
    <location>
        <begin position="262"/>
        <end position="282"/>
    </location>
</feature>
<dbReference type="OrthoDB" id="136762at2"/>
<sequence>MKPRFSHPYSLLAILILFLLMVQARLWAPYWDTHNVQAILTWDAMGYYIYLPAQFIYHDLGHMGFANDIMREYNPSSSFYQAFQVPGGPEGQLVTKYTCGLALLWTPFFLLGHWAAAWLDYPQDGFSPPYQIAIAFGGLLFALLGLGLLRRVLLRYFSDVVTTLVLVLLVLGSNYFQYAVFDAAMAHNYLFTGYALLLWLTIRWHERPTRGGAFAIGLTVGILVLIRPSEAVAAVVPLLWGVGSVAAARAKLALLRTRWADVPLLVLGGVLGVLPQVLYWHWATGHFIFYSYGDQHFSFLKPHVWQVLFSFKKGWLIYSPLLLLPLAGLVVLWRTHRAVAVPVLAFVVLNLWVVSAWDIWWYGGSIGQRALVQSYAVLALPWAAAVAWLLAPARRPALKAAAVVAAVLLVDLNLFQHWQYMRSIIHPEEMNNRYYFAVFNNTMPTQADFALLDVKTRLPKAERFYRPQVIGKLDFENQPPDAATGISADMGYYSRQSFRADAQHAYGPALTIKLADAGLTPGQYVRASCRVYSDYGAWGNKLVMSVERDGKNVVWNAIRLQNNLSLNRSWNLVHFDAPIPAEARLTDILKIYVLSENASGCYIDDVQAEWMKPSTSW</sequence>
<dbReference type="EMBL" id="MDZC01000017">
    <property type="protein sequence ID" value="OGX88386.1"/>
    <property type="molecule type" value="Genomic_DNA"/>
</dbReference>
<keyword evidence="1" id="KW-1133">Transmembrane helix</keyword>
<dbReference type="Gene3D" id="2.60.120.260">
    <property type="entry name" value="Galactose-binding domain-like"/>
    <property type="match status" value="1"/>
</dbReference>
<feature type="transmembrane region" description="Helical" evidence="1">
    <location>
        <begin position="130"/>
        <end position="149"/>
    </location>
</feature>
<name>A0A1G1TBZ0_9BACT</name>
<keyword evidence="1" id="KW-0812">Transmembrane</keyword>
<dbReference type="STRING" id="1908236.BEN48_09885"/>
<feature type="transmembrane region" description="Helical" evidence="1">
    <location>
        <begin position="315"/>
        <end position="333"/>
    </location>
</feature>
<reference evidence="2 3" key="1">
    <citation type="submission" date="2016-08" db="EMBL/GenBank/DDBJ databases">
        <title>Hymenobacter coccineus sp. nov., Hymenobacter lapidarius sp. nov. and Hymenobacter glacialis sp. nov., isolated from Antarctic soil.</title>
        <authorList>
            <person name="Sedlacek I."/>
            <person name="Kralova S."/>
            <person name="Kyrova K."/>
            <person name="Maslanova I."/>
            <person name="Stankova E."/>
            <person name="Vrbovska V."/>
            <person name="Nemec M."/>
            <person name="Bartak M."/>
            <person name="Svec P."/>
            <person name="Busse H.-J."/>
            <person name="Pantucek R."/>
        </authorList>
    </citation>
    <scope>NUCLEOTIDE SEQUENCE [LARGE SCALE GENOMIC DNA]</scope>
    <source>
        <strain evidence="2 3">CCM 8648</strain>
    </source>
</reference>
<dbReference type="Proteomes" id="UP000177791">
    <property type="component" value="Unassembled WGS sequence"/>
</dbReference>
<dbReference type="AlphaFoldDB" id="A0A1G1TBZ0"/>